<accession>A0A3D8IXW5</accession>
<comment type="caution">
    <text evidence="12">The sequence shown here is derived from an EMBL/GenBank/DDBJ whole genome shotgun (WGS) entry which is preliminary data.</text>
</comment>
<evidence type="ECO:0000256" key="5">
    <source>
        <dbReference type="PIRSR" id="PIRSR001220-1"/>
    </source>
</evidence>
<dbReference type="InterPro" id="IPR004550">
    <property type="entry name" value="AsnASE_II"/>
</dbReference>
<keyword evidence="13" id="KW-1185">Reference proteome</keyword>
<dbReference type="PANTHER" id="PTHR11707">
    <property type="entry name" value="L-ASPARAGINASE"/>
    <property type="match status" value="1"/>
</dbReference>
<dbReference type="Proteomes" id="UP000257045">
    <property type="component" value="Unassembled WGS sequence"/>
</dbReference>
<evidence type="ECO:0000256" key="1">
    <source>
        <dbReference type="ARBA" id="ARBA00010518"/>
    </source>
</evidence>
<dbReference type="InterPro" id="IPR027475">
    <property type="entry name" value="Asparaginase/glutaminase_AS2"/>
</dbReference>
<feature type="domain" description="Asparaginase/glutaminase C-terminal" evidence="11">
    <location>
        <begin position="226"/>
        <end position="337"/>
    </location>
</feature>
<name>A0A3D8IXW5_9HELI</name>
<protein>
    <recommendedName>
        <fullName evidence="4">Probable L-asparaginase</fullName>
    </recommendedName>
    <alternativeName>
        <fullName evidence="3">L-asparagine amidohydrolase</fullName>
    </alternativeName>
</protein>
<evidence type="ECO:0000256" key="8">
    <source>
        <dbReference type="PROSITE-ProRule" id="PRU10100"/>
    </source>
</evidence>
<dbReference type="PANTHER" id="PTHR11707:SF28">
    <property type="entry name" value="60 KDA LYSOPHOSPHOLIPASE"/>
    <property type="match status" value="1"/>
</dbReference>
<dbReference type="InterPro" id="IPR006034">
    <property type="entry name" value="Asparaginase/glutaminase-like"/>
</dbReference>
<dbReference type="InterPro" id="IPR036152">
    <property type="entry name" value="Asp/glu_Ase-like_sf"/>
</dbReference>
<dbReference type="EMBL" id="NXLV01000013">
    <property type="protein sequence ID" value="RDU69816.1"/>
    <property type="molecule type" value="Genomic_DNA"/>
</dbReference>
<dbReference type="PROSITE" id="PS00917">
    <property type="entry name" value="ASN_GLN_ASE_2"/>
    <property type="match status" value="1"/>
</dbReference>
<dbReference type="PIRSF" id="PIRSF500176">
    <property type="entry name" value="L_ASNase"/>
    <property type="match status" value="1"/>
</dbReference>
<dbReference type="Gene3D" id="3.40.50.40">
    <property type="match status" value="1"/>
</dbReference>
<dbReference type="InterPro" id="IPR027474">
    <property type="entry name" value="L-asparaginase_N"/>
</dbReference>
<dbReference type="PIRSF" id="PIRSF001220">
    <property type="entry name" value="L-ASNase_gatD"/>
    <property type="match status" value="1"/>
</dbReference>
<evidence type="ECO:0000256" key="3">
    <source>
        <dbReference type="ARBA" id="ARBA00030414"/>
    </source>
</evidence>
<evidence type="ECO:0000256" key="6">
    <source>
        <dbReference type="PIRSR" id="PIRSR001220-2"/>
    </source>
</evidence>
<dbReference type="NCBIfam" id="TIGR00520">
    <property type="entry name" value="asnASE_II"/>
    <property type="match status" value="1"/>
</dbReference>
<evidence type="ECO:0000259" key="11">
    <source>
        <dbReference type="Pfam" id="PF17763"/>
    </source>
</evidence>
<dbReference type="Pfam" id="PF17763">
    <property type="entry name" value="Asparaginase_C"/>
    <property type="match status" value="1"/>
</dbReference>
<dbReference type="InterPro" id="IPR027473">
    <property type="entry name" value="L-asparaginase_C"/>
</dbReference>
<dbReference type="OrthoDB" id="9788068at2"/>
<evidence type="ECO:0000313" key="12">
    <source>
        <dbReference type="EMBL" id="RDU69816.1"/>
    </source>
</evidence>
<evidence type="ECO:0000256" key="9">
    <source>
        <dbReference type="RuleBase" id="RU004456"/>
    </source>
</evidence>
<dbReference type="SUPFAM" id="SSF53774">
    <property type="entry name" value="Glutaminase/Asparaginase"/>
    <property type="match status" value="1"/>
</dbReference>
<dbReference type="PROSITE" id="PS51732">
    <property type="entry name" value="ASN_GLN_ASE_3"/>
    <property type="match status" value="1"/>
</dbReference>
<dbReference type="PROSITE" id="PS00144">
    <property type="entry name" value="ASN_GLN_ASE_1"/>
    <property type="match status" value="1"/>
</dbReference>
<dbReference type="InterPro" id="IPR020827">
    <property type="entry name" value="Asparaginase/glutaminase_AS1"/>
</dbReference>
<gene>
    <name evidence="12" type="ORF">CQA58_06635</name>
</gene>
<dbReference type="GO" id="GO:0004067">
    <property type="term" value="F:asparaginase activity"/>
    <property type="evidence" value="ECO:0007669"/>
    <property type="project" value="UniProtKB-UniRule"/>
</dbReference>
<dbReference type="CDD" id="cd08964">
    <property type="entry name" value="L-asparaginase_II"/>
    <property type="match status" value="1"/>
</dbReference>
<keyword evidence="2" id="KW-0378">Hydrolase</keyword>
<dbReference type="SMART" id="SM00870">
    <property type="entry name" value="Asparaginase"/>
    <property type="match status" value="1"/>
</dbReference>
<feature type="binding site" evidence="6">
    <location>
        <begin position="102"/>
        <end position="103"/>
    </location>
    <ligand>
        <name>substrate</name>
    </ligand>
</feature>
<dbReference type="AlphaFoldDB" id="A0A3D8IXW5"/>
<feature type="binding site" evidence="6">
    <location>
        <position position="69"/>
    </location>
    <ligand>
        <name>substrate</name>
    </ligand>
</feature>
<reference evidence="12 13" key="1">
    <citation type="submission" date="2018-04" db="EMBL/GenBank/DDBJ databases">
        <title>Novel Campyloabacter and Helicobacter Species and Strains.</title>
        <authorList>
            <person name="Mannion A.J."/>
            <person name="Shen Z."/>
            <person name="Fox J.G."/>
        </authorList>
    </citation>
    <scope>NUCLEOTIDE SEQUENCE [LARGE SCALE GENOMIC DNA]</scope>
    <source>
        <strain evidence="12 13">MIT 04-9366</strain>
    </source>
</reference>
<dbReference type="InterPro" id="IPR037152">
    <property type="entry name" value="L-asparaginase_N_sf"/>
</dbReference>
<feature type="active site" evidence="8">
    <location>
        <position position="102"/>
    </location>
</feature>
<comment type="similarity">
    <text evidence="1 9">Belongs to the asparaginase 1 family.</text>
</comment>
<evidence type="ECO:0000256" key="2">
    <source>
        <dbReference type="ARBA" id="ARBA00022801"/>
    </source>
</evidence>
<sequence length="340" mass="36588">MASFLSAGDKPVVYILATGGTIAGASSSSTASSYDAGKVLIETILQALPKDEVAKYATLKSEQVLQKGSQNLTPSDWLKISKRVNELLKDKNIDAIVITHGTDTIEESAMFLQLTTKSDKPVVLVGAMRPSTSLSADGPKNLFDAIVLASSPLSKGKGVLLTFNGNILSASDVTKSSPVHIDAFKPANIGYLGYMWNNTPYFLRDNLQRHTTQSQFDISNTSSLPQVEILYGYAGSSAKAVEDAVKNGAKGIVYAGVGNGNFNDEVQKALIKASQSGVKVVRTSRIIYGPTPQWGEVDDEKYGFITSWWHTPQATRIILMLGLNAGITDSKELQKLMLSY</sequence>
<feature type="domain" description="L-asparaginase N-terminal" evidence="10">
    <location>
        <begin position="13"/>
        <end position="204"/>
    </location>
</feature>
<evidence type="ECO:0000256" key="4">
    <source>
        <dbReference type="ARBA" id="ARBA00073593"/>
    </source>
</evidence>
<dbReference type="FunFam" id="3.40.50.1170:FF:000001">
    <property type="entry name" value="L-asparaginase 2"/>
    <property type="match status" value="1"/>
</dbReference>
<dbReference type="GO" id="GO:0006528">
    <property type="term" value="P:asparagine metabolic process"/>
    <property type="evidence" value="ECO:0007669"/>
    <property type="project" value="InterPro"/>
</dbReference>
<organism evidence="12 13">
    <name type="scientific">Helicobacter brantae</name>
    <dbReference type="NCBI Taxonomy" id="375927"/>
    <lineage>
        <taxon>Bacteria</taxon>
        <taxon>Pseudomonadati</taxon>
        <taxon>Campylobacterota</taxon>
        <taxon>Epsilonproteobacteria</taxon>
        <taxon>Campylobacterales</taxon>
        <taxon>Helicobacteraceae</taxon>
        <taxon>Helicobacter</taxon>
    </lineage>
</organism>
<dbReference type="Gene3D" id="3.40.50.1170">
    <property type="entry name" value="L-asparaginase, N-terminal domain"/>
    <property type="match status" value="1"/>
</dbReference>
<evidence type="ECO:0000313" key="13">
    <source>
        <dbReference type="Proteomes" id="UP000257045"/>
    </source>
</evidence>
<evidence type="ECO:0000256" key="7">
    <source>
        <dbReference type="PROSITE-ProRule" id="PRU10099"/>
    </source>
</evidence>
<dbReference type="InterPro" id="IPR040919">
    <property type="entry name" value="Asparaginase_C"/>
</dbReference>
<dbReference type="Pfam" id="PF00710">
    <property type="entry name" value="Asparaginase"/>
    <property type="match status" value="1"/>
</dbReference>
<feature type="active site" description="O-isoaspartyl threonine intermediate" evidence="5">
    <location>
        <position position="21"/>
    </location>
</feature>
<feature type="active site" evidence="7">
    <location>
        <position position="21"/>
    </location>
</feature>
<proteinExistence type="inferred from homology"/>
<evidence type="ECO:0000259" key="10">
    <source>
        <dbReference type="Pfam" id="PF00710"/>
    </source>
</evidence>
<dbReference type="PRINTS" id="PR00139">
    <property type="entry name" value="ASNGLNASE"/>
</dbReference>